<accession>A0AAN7KWP2</accession>
<keyword evidence="8" id="KW-1185">Reference proteome</keyword>
<comment type="catalytic activity">
    <reaction evidence="5">
        <text>a sn-glycero-3-phosphodiester + H2O = an alcohol + sn-glycerol 3-phosphate + H(+)</text>
        <dbReference type="Rhea" id="RHEA:12969"/>
        <dbReference type="ChEBI" id="CHEBI:15377"/>
        <dbReference type="ChEBI" id="CHEBI:15378"/>
        <dbReference type="ChEBI" id="CHEBI:30879"/>
        <dbReference type="ChEBI" id="CHEBI:57597"/>
        <dbReference type="ChEBI" id="CHEBI:83408"/>
        <dbReference type="EC" id="3.1.4.46"/>
    </reaction>
</comment>
<dbReference type="Pfam" id="PF01202">
    <property type="entry name" value="SKI"/>
    <property type="match status" value="1"/>
</dbReference>
<sequence length="507" mass="56489">MNLLQSPDRRMTAFKENTILSFNSAAKLPLDFIEFDVQVTKDDCPIIFHDNFILSNDNGTVFERRVTELTLNEFMCYGPQREPEKQGKSLMRKTKDGKILNWDVESDDSHCTLQEAFQKVDPSLGFNIELKFDDYIVYPQEDLVRSLQSILKVVSDYGHSRPVIFSTFQPDAALLVRKLQSVYPVFFLTNGGLEMYCDARRNSLEEAARLCLEGGLQGIVSEVKAIFKNPEAISKIKESKLALLTYGKLNNVPEAVYMQHLMGIEGVIVDLVHEITDVVSDMIKPSSLSSTAEAGVADKELKPQFSEREISFLLKLIPNRRFHRSLCTPPSESNLRFGGFNGRLHSSCCRMPPSRTPSSRKSLIVNCTLFDETTLSSPTKVAAKEPTLALKKKAMDVAPDLRGTSIFLIGMKSSMKTRLAEVLAELLRYYYFDSDALVEEAAGGEASAKVLQETDEQGFRDSETEVLKQLSSMGRLVVCAGDGAVQSSTNLYISLALSCPHLPSVSI</sequence>
<evidence type="ECO:0000256" key="2">
    <source>
        <dbReference type="ARBA" id="ARBA00012247"/>
    </source>
</evidence>
<evidence type="ECO:0000256" key="3">
    <source>
        <dbReference type="ARBA" id="ARBA00022798"/>
    </source>
</evidence>
<protein>
    <recommendedName>
        <fullName evidence="2">glycerophosphodiester phosphodiesterase</fullName>
        <ecNumber evidence="2">3.1.4.46</ecNumber>
    </recommendedName>
</protein>
<dbReference type="GO" id="GO:0006071">
    <property type="term" value="P:glycerol metabolic process"/>
    <property type="evidence" value="ECO:0007669"/>
    <property type="project" value="UniProtKB-KW"/>
</dbReference>
<dbReference type="Pfam" id="PF03009">
    <property type="entry name" value="GDPD"/>
    <property type="match status" value="1"/>
</dbReference>
<reference evidence="7 8" key="1">
    <citation type="journal article" date="2023" name="Hortic Res">
        <title>Pangenome of water caltrop reveals structural variations and asymmetric subgenome divergence after allopolyploidization.</title>
        <authorList>
            <person name="Zhang X."/>
            <person name="Chen Y."/>
            <person name="Wang L."/>
            <person name="Yuan Y."/>
            <person name="Fang M."/>
            <person name="Shi L."/>
            <person name="Lu R."/>
            <person name="Comes H.P."/>
            <person name="Ma Y."/>
            <person name="Chen Y."/>
            <person name="Huang G."/>
            <person name="Zhou Y."/>
            <person name="Zheng Z."/>
            <person name="Qiu Y."/>
        </authorList>
    </citation>
    <scope>NUCLEOTIDE SEQUENCE [LARGE SCALE GENOMIC DNA]</scope>
    <source>
        <strain evidence="7">F231</strain>
    </source>
</reference>
<evidence type="ECO:0000256" key="4">
    <source>
        <dbReference type="ARBA" id="ARBA00022801"/>
    </source>
</evidence>
<dbReference type="PRINTS" id="PR01100">
    <property type="entry name" value="SHIKIMTKNASE"/>
</dbReference>
<comment type="caution">
    <text evidence="7">The sequence shown here is derived from an EMBL/GenBank/DDBJ whole genome shotgun (WGS) entry which is preliminary data.</text>
</comment>
<dbReference type="GO" id="GO:0008889">
    <property type="term" value="F:glycerophosphodiester phosphodiesterase activity"/>
    <property type="evidence" value="ECO:0007669"/>
    <property type="project" value="UniProtKB-EC"/>
</dbReference>
<evidence type="ECO:0000313" key="8">
    <source>
        <dbReference type="Proteomes" id="UP001346149"/>
    </source>
</evidence>
<dbReference type="EMBL" id="JAXQNO010000019">
    <property type="protein sequence ID" value="KAK4774476.1"/>
    <property type="molecule type" value="Genomic_DNA"/>
</dbReference>
<evidence type="ECO:0000256" key="1">
    <source>
        <dbReference type="ARBA" id="ARBA00007277"/>
    </source>
</evidence>
<dbReference type="InterPro" id="IPR030395">
    <property type="entry name" value="GP_PDE_dom"/>
</dbReference>
<keyword evidence="3" id="KW-0319">Glycerol metabolism</keyword>
<dbReference type="FunFam" id="3.20.20.190:FF:000034">
    <property type="entry name" value="Glycerophosphodiester phosphodiesterase GDPD2"/>
    <property type="match status" value="1"/>
</dbReference>
<dbReference type="Proteomes" id="UP001346149">
    <property type="component" value="Unassembled WGS sequence"/>
</dbReference>
<feature type="domain" description="GP-PDE" evidence="6">
    <location>
        <begin position="2"/>
        <end position="279"/>
    </location>
</feature>
<evidence type="ECO:0000313" key="7">
    <source>
        <dbReference type="EMBL" id="KAK4774476.1"/>
    </source>
</evidence>
<evidence type="ECO:0000256" key="5">
    <source>
        <dbReference type="ARBA" id="ARBA00047512"/>
    </source>
</evidence>
<dbReference type="EC" id="3.1.4.46" evidence="2"/>
<dbReference type="Gene3D" id="3.20.20.190">
    <property type="entry name" value="Phosphatidylinositol (PI) phosphodiesterase"/>
    <property type="match status" value="1"/>
</dbReference>
<dbReference type="GO" id="GO:0046475">
    <property type="term" value="P:glycerophospholipid catabolic process"/>
    <property type="evidence" value="ECO:0007669"/>
    <property type="project" value="TreeGrafter"/>
</dbReference>
<gene>
    <name evidence="7" type="ORF">SAY86_009411</name>
</gene>
<dbReference type="PROSITE" id="PS51704">
    <property type="entry name" value="GP_PDE"/>
    <property type="match status" value="1"/>
</dbReference>
<dbReference type="Gene3D" id="3.40.50.300">
    <property type="entry name" value="P-loop containing nucleotide triphosphate hydrolases"/>
    <property type="match status" value="1"/>
</dbReference>
<proteinExistence type="inferred from homology"/>
<dbReference type="AlphaFoldDB" id="A0AAN7KWP2"/>
<dbReference type="SUPFAM" id="SSF51695">
    <property type="entry name" value="PLC-like phosphodiesterases"/>
    <property type="match status" value="1"/>
</dbReference>
<dbReference type="PANTHER" id="PTHR22958:SF1">
    <property type="entry name" value="GLYCEROPHOSPHOCHOLINE PHOSPHODIESTERASE GPCPD1"/>
    <property type="match status" value="1"/>
</dbReference>
<dbReference type="InterPro" id="IPR017946">
    <property type="entry name" value="PLC-like_Pdiesterase_TIM-brl"/>
</dbReference>
<dbReference type="InterPro" id="IPR027417">
    <property type="entry name" value="P-loop_NTPase"/>
</dbReference>
<keyword evidence="4" id="KW-0378">Hydrolase</keyword>
<dbReference type="SUPFAM" id="SSF52540">
    <property type="entry name" value="P-loop containing nucleoside triphosphate hydrolases"/>
    <property type="match status" value="1"/>
</dbReference>
<name>A0AAN7KWP2_TRANT</name>
<evidence type="ECO:0000259" key="6">
    <source>
        <dbReference type="PROSITE" id="PS51704"/>
    </source>
</evidence>
<dbReference type="PANTHER" id="PTHR22958">
    <property type="entry name" value="GLYCEROPHOSPHORYL DIESTER PHOSPHODIESTERASE"/>
    <property type="match status" value="1"/>
</dbReference>
<comment type="similarity">
    <text evidence="1">Belongs to the glycerophosphoryl diester phosphodiesterase family.</text>
</comment>
<organism evidence="7 8">
    <name type="scientific">Trapa natans</name>
    <name type="common">Water chestnut</name>
    <dbReference type="NCBI Taxonomy" id="22666"/>
    <lineage>
        <taxon>Eukaryota</taxon>
        <taxon>Viridiplantae</taxon>
        <taxon>Streptophyta</taxon>
        <taxon>Embryophyta</taxon>
        <taxon>Tracheophyta</taxon>
        <taxon>Spermatophyta</taxon>
        <taxon>Magnoliopsida</taxon>
        <taxon>eudicotyledons</taxon>
        <taxon>Gunneridae</taxon>
        <taxon>Pentapetalae</taxon>
        <taxon>rosids</taxon>
        <taxon>malvids</taxon>
        <taxon>Myrtales</taxon>
        <taxon>Lythraceae</taxon>
        <taxon>Trapa</taxon>
    </lineage>
</organism>
<dbReference type="InterPro" id="IPR031322">
    <property type="entry name" value="Shikimate/glucono_kinase"/>
</dbReference>
<dbReference type="InterPro" id="IPR051578">
    <property type="entry name" value="GDPD"/>
</dbReference>